<keyword evidence="1" id="KW-1185">Reference proteome</keyword>
<name>A0A1I7T154_9PELO</name>
<proteinExistence type="predicted"/>
<evidence type="ECO:0000313" key="1">
    <source>
        <dbReference type="Proteomes" id="UP000095282"/>
    </source>
</evidence>
<protein>
    <submittedName>
        <fullName evidence="2">Secreted protein</fullName>
    </submittedName>
</protein>
<dbReference type="WBParaSite" id="Csp11.Scaffold458.g1409.t1">
    <property type="protein sequence ID" value="Csp11.Scaffold458.g1409.t1"/>
    <property type="gene ID" value="Csp11.Scaffold458.g1409"/>
</dbReference>
<dbReference type="AlphaFoldDB" id="A0A1I7T154"/>
<reference evidence="2" key="1">
    <citation type="submission" date="2016-11" db="UniProtKB">
        <authorList>
            <consortium name="WormBaseParasite"/>
        </authorList>
    </citation>
    <scope>IDENTIFICATION</scope>
</reference>
<sequence>MRAGCPATKCSCRKKTRLMTPVLSTASWFYICLLLPPSFTLELSFLPLRSSSVAATRVTQYVVFSHGLIISG</sequence>
<organism evidence="1 2">
    <name type="scientific">Caenorhabditis tropicalis</name>
    <dbReference type="NCBI Taxonomy" id="1561998"/>
    <lineage>
        <taxon>Eukaryota</taxon>
        <taxon>Metazoa</taxon>
        <taxon>Ecdysozoa</taxon>
        <taxon>Nematoda</taxon>
        <taxon>Chromadorea</taxon>
        <taxon>Rhabditida</taxon>
        <taxon>Rhabditina</taxon>
        <taxon>Rhabditomorpha</taxon>
        <taxon>Rhabditoidea</taxon>
        <taxon>Rhabditidae</taxon>
        <taxon>Peloderinae</taxon>
        <taxon>Caenorhabditis</taxon>
    </lineage>
</organism>
<dbReference type="Proteomes" id="UP000095282">
    <property type="component" value="Unplaced"/>
</dbReference>
<evidence type="ECO:0000313" key="2">
    <source>
        <dbReference type="WBParaSite" id="Csp11.Scaffold458.g1409.t1"/>
    </source>
</evidence>
<accession>A0A1I7T154</accession>